<dbReference type="NCBIfam" id="TIGR00651">
    <property type="entry name" value="pta"/>
    <property type="match status" value="1"/>
</dbReference>
<keyword evidence="10 12" id="KW-0012">Acyltransferase</keyword>
<comment type="catalytic activity">
    <reaction evidence="12">
        <text>acetyl-CoA + phosphate = acetyl phosphate + CoA</text>
        <dbReference type="Rhea" id="RHEA:19521"/>
        <dbReference type="ChEBI" id="CHEBI:22191"/>
        <dbReference type="ChEBI" id="CHEBI:43474"/>
        <dbReference type="ChEBI" id="CHEBI:57287"/>
        <dbReference type="ChEBI" id="CHEBI:57288"/>
        <dbReference type="EC" id="2.3.1.8"/>
    </reaction>
</comment>
<dbReference type="RefSeq" id="WP_147868255.1">
    <property type="nucleotide sequence ID" value="NZ_CP036264.1"/>
</dbReference>
<dbReference type="Gene3D" id="3.40.1390.20">
    <property type="entry name" value="HprK N-terminal domain-like"/>
    <property type="match status" value="1"/>
</dbReference>
<dbReference type="SUPFAM" id="SSF75138">
    <property type="entry name" value="HprK N-terminal domain-like"/>
    <property type="match status" value="1"/>
</dbReference>
<dbReference type="InterPro" id="IPR028979">
    <property type="entry name" value="Ser_kin/Pase_Hpr-like_N_sf"/>
</dbReference>
<evidence type="ECO:0000259" key="13">
    <source>
        <dbReference type="Pfam" id="PF01515"/>
    </source>
</evidence>
<dbReference type="NCBIfam" id="NF004167">
    <property type="entry name" value="PRK05632.1"/>
    <property type="match status" value="1"/>
</dbReference>
<dbReference type="InterPro" id="IPR027417">
    <property type="entry name" value="P-loop_NTPase"/>
</dbReference>
<protein>
    <recommendedName>
        <fullName evidence="7 12">Phosphate acetyltransferase</fullName>
        <ecNumber evidence="6 12">2.3.1.8</ecNumber>
    </recommendedName>
    <alternativeName>
        <fullName evidence="11 12">Phosphotransacetylase</fullName>
    </alternativeName>
</protein>
<dbReference type="PANTHER" id="PTHR43356">
    <property type="entry name" value="PHOSPHATE ACETYLTRANSFERASE"/>
    <property type="match status" value="1"/>
</dbReference>
<evidence type="ECO:0000256" key="12">
    <source>
        <dbReference type="PIRNR" id="PIRNR006107"/>
    </source>
</evidence>
<dbReference type="Pfam" id="PF07085">
    <property type="entry name" value="DRTGG"/>
    <property type="match status" value="1"/>
</dbReference>
<comment type="similarity">
    <text evidence="3 12">In the C-terminal section; belongs to the phosphate acetyltransferase and butyryltransferase family.</text>
</comment>
<dbReference type="GO" id="GO:0006085">
    <property type="term" value="P:acetyl-CoA biosynthetic process"/>
    <property type="evidence" value="ECO:0007669"/>
    <property type="project" value="UniProtKB-UniPathway"/>
</dbReference>
<evidence type="ECO:0000259" key="14">
    <source>
        <dbReference type="Pfam" id="PF07085"/>
    </source>
</evidence>
<dbReference type="AlphaFoldDB" id="A0A5B9MIC3"/>
<feature type="domain" description="DRTGG" evidence="14">
    <location>
        <begin position="214"/>
        <end position="325"/>
    </location>
</feature>
<dbReference type="EC" id="2.3.1.8" evidence="6 12"/>
<dbReference type="InterPro" id="IPR002505">
    <property type="entry name" value="PTA_PTB"/>
</dbReference>
<dbReference type="NCBIfam" id="NF007233">
    <property type="entry name" value="PRK09653.1"/>
    <property type="match status" value="1"/>
</dbReference>
<dbReference type="CDD" id="cd03109">
    <property type="entry name" value="DTBS"/>
    <property type="match status" value="1"/>
</dbReference>
<dbReference type="InterPro" id="IPR050500">
    <property type="entry name" value="Phos_Acetyltrans/Butyryltrans"/>
</dbReference>
<accession>A0A5B9MIC3</accession>
<dbReference type="Gene3D" id="3.40.50.10750">
    <property type="entry name" value="Isocitrate/Isopropylmalate dehydrogenase-like"/>
    <property type="match status" value="1"/>
</dbReference>
<comment type="function">
    <text evidence="12">Involved in acetate metabolism.</text>
</comment>
<evidence type="ECO:0000313" key="15">
    <source>
        <dbReference type="EMBL" id="QEF98757.1"/>
    </source>
</evidence>
<evidence type="ECO:0000256" key="4">
    <source>
        <dbReference type="ARBA" id="ARBA00009786"/>
    </source>
</evidence>
<evidence type="ECO:0000256" key="11">
    <source>
        <dbReference type="ARBA" id="ARBA00031108"/>
    </source>
</evidence>
<feature type="domain" description="Phosphate acetyl/butaryl transferase" evidence="13">
    <location>
        <begin position="372"/>
        <end position="689"/>
    </location>
</feature>
<dbReference type="GO" id="GO:0005737">
    <property type="term" value="C:cytoplasm"/>
    <property type="evidence" value="ECO:0007669"/>
    <property type="project" value="UniProtKB-SubCell"/>
</dbReference>
<evidence type="ECO:0000256" key="1">
    <source>
        <dbReference type="ARBA" id="ARBA00004496"/>
    </source>
</evidence>
<dbReference type="PANTHER" id="PTHR43356:SF3">
    <property type="entry name" value="PHOSPHATE ACETYLTRANSFERASE"/>
    <property type="match status" value="1"/>
</dbReference>
<dbReference type="InterPro" id="IPR042112">
    <property type="entry name" value="P_AcTrfase_dom2"/>
</dbReference>
<dbReference type="UniPathway" id="UPA00340">
    <property type="reaction ID" value="UER00459"/>
</dbReference>
<dbReference type="SUPFAM" id="SSF52540">
    <property type="entry name" value="P-loop containing nucleoside triphosphate hydrolases"/>
    <property type="match status" value="1"/>
</dbReference>
<evidence type="ECO:0000256" key="10">
    <source>
        <dbReference type="ARBA" id="ARBA00023315"/>
    </source>
</evidence>
<reference evidence="15 16" key="1">
    <citation type="submission" date="2019-02" db="EMBL/GenBank/DDBJ databases">
        <title>Planctomycetal bacteria perform biofilm scaping via a novel small molecule.</title>
        <authorList>
            <person name="Jeske O."/>
            <person name="Boedeker C."/>
            <person name="Wiegand S."/>
            <person name="Breitling P."/>
            <person name="Kallscheuer N."/>
            <person name="Jogler M."/>
            <person name="Rohde M."/>
            <person name="Petersen J."/>
            <person name="Medema M.H."/>
            <person name="Surup F."/>
            <person name="Jogler C."/>
        </authorList>
    </citation>
    <scope>NUCLEOTIDE SEQUENCE [LARGE SCALE GENOMIC DNA]</scope>
    <source>
        <strain evidence="15 16">Mal15</strain>
    </source>
</reference>
<evidence type="ECO:0000256" key="9">
    <source>
        <dbReference type="ARBA" id="ARBA00022679"/>
    </source>
</evidence>
<keyword evidence="16" id="KW-1185">Reference proteome</keyword>
<dbReference type="InterPro" id="IPR004614">
    <property type="entry name" value="P_AcTrfase"/>
</dbReference>
<evidence type="ECO:0000256" key="8">
    <source>
        <dbReference type="ARBA" id="ARBA00022490"/>
    </source>
</evidence>
<evidence type="ECO:0000256" key="3">
    <source>
        <dbReference type="ARBA" id="ARBA00008756"/>
    </source>
</evidence>
<organism evidence="15 16">
    <name type="scientific">Stieleria maiorica</name>
    <dbReference type="NCBI Taxonomy" id="2795974"/>
    <lineage>
        <taxon>Bacteria</taxon>
        <taxon>Pseudomonadati</taxon>
        <taxon>Planctomycetota</taxon>
        <taxon>Planctomycetia</taxon>
        <taxon>Pirellulales</taxon>
        <taxon>Pirellulaceae</taxon>
        <taxon>Stieleria</taxon>
    </lineage>
</organism>
<dbReference type="Pfam" id="PF13500">
    <property type="entry name" value="AAA_26"/>
    <property type="match status" value="1"/>
</dbReference>
<keyword evidence="8 12" id="KW-0963">Cytoplasm</keyword>
<dbReference type="InterPro" id="IPR010766">
    <property type="entry name" value="DRTGG"/>
</dbReference>
<dbReference type="Gene3D" id="3.40.50.10950">
    <property type="match status" value="1"/>
</dbReference>
<dbReference type="Pfam" id="PF01515">
    <property type="entry name" value="PTA_PTB"/>
    <property type="match status" value="1"/>
</dbReference>
<dbReference type="Proteomes" id="UP000321353">
    <property type="component" value="Chromosome"/>
</dbReference>
<comment type="subcellular location">
    <subcellularLocation>
        <location evidence="1 12">Cytoplasm</location>
    </subcellularLocation>
</comment>
<sequence>MAQSLYIAASEPDSGKSLVVLGIMEMLSRRVERLGFFRPIIRSDGKRDNDTELLLKRYSLSQSYEQSYAFPSDEAEEIATEKGLSVLLRIILEKYKAIEAQCDFVLCEGTDFDGVTSAFDFDLSAQIATHLGTPVLNVLSGRNKSPESIRSAAHATRIAMIDEGCTVTANIVNRVAAEQMDAVRDEVRKSWDYEDPILFVADEPTLESPTVGAVAEALGAVPIRDCEMDLNREIRTIAVAAMQLPHFLQRVQENKLVITPGDRSDILLGCLATVASDNYPQISGIVLTGGMRPPESVTRLIEGIRRPLIPTFAVDTDTYETVRNVMAVEGVISADNERKIQAALGVFESSIDPEVLFQRIDVARSRVVTPAMFEYELIEQAKRKRQRIVLPEGEEERILRATEILRRRDVAEIVLLGNPAKIRTLADELAIDLTDVEIIDPSDNPYLDSFARTFYQLRQHKGVTEDQAHDTVQDVSYFGTMMVYAGIADGMVSGSAHTTAHTIRPALQIIRTKPGCSIVSSVFLMCLKDRVLVYGDCAINPRPNPAELADIAISSAGTAKAFGIEPVIAMLSYSTGQSGSGEEVERVKQATALVRQARPDLLIEGPIQYDAAIDPGVAKTKLPDSQIAGRASVFIFPDLNTGNNTYKAVQRAANAVAIGPVLQGLKKPVNDLSRGCTVIDIVNTVAITAIQSQRHENGDTA</sequence>
<dbReference type="GO" id="GO:0008959">
    <property type="term" value="F:phosphate acetyltransferase activity"/>
    <property type="evidence" value="ECO:0007669"/>
    <property type="project" value="UniProtKB-EC"/>
</dbReference>
<gene>
    <name evidence="15" type="primary">pta</name>
    <name evidence="15" type="ORF">Mal15_28120</name>
</gene>
<keyword evidence="9 12" id="KW-0808">Transferase</keyword>
<dbReference type="InterPro" id="IPR042113">
    <property type="entry name" value="P_AcTrfase_dom1"/>
</dbReference>
<proteinExistence type="inferred from homology"/>
<evidence type="ECO:0000256" key="2">
    <source>
        <dbReference type="ARBA" id="ARBA00004989"/>
    </source>
</evidence>
<dbReference type="InterPro" id="IPR016475">
    <property type="entry name" value="P-Actrans_bac"/>
</dbReference>
<dbReference type="SUPFAM" id="SSF53659">
    <property type="entry name" value="Isocitrate/Isopropylmalate dehydrogenase-like"/>
    <property type="match status" value="1"/>
</dbReference>
<dbReference type="EMBL" id="CP036264">
    <property type="protein sequence ID" value="QEF98757.1"/>
    <property type="molecule type" value="Genomic_DNA"/>
</dbReference>
<dbReference type="Gene3D" id="3.40.50.300">
    <property type="entry name" value="P-loop containing nucleotide triphosphate hydrolases"/>
    <property type="match status" value="1"/>
</dbReference>
<evidence type="ECO:0000313" key="16">
    <source>
        <dbReference type="Proteomes" id="UP000321353"/>
    </source>
</evidence>
<evidence type="ECO:0000256" key="6">
    <source>
        <dbReference type="ARBA" id="ARBA00012707"/>
    </source>
</evidence>
<evidence type="ECO:0000256" key="7">
    <source>
        <dbReference type="ARBA" id="ARBA00021528"/>
    </source>
</evidence>
<comment type="subunit">
    <text evidence="5">Homohexamer.</text>
</comment>
<dbReference type="PIRSF" id="PIRSF006107">
    <property type="entry name" value="PhpActrans_proteobac"/>
    <property type="match status" value="1"/>
</dbReference>
<comment type="similarity">
    <text evidence="4 12">In the N-terminal section; belongs to the CobB/CobQ family.</text>
</comment>
<comment type="pathway">
    <text evidence="2 12">Metabolic intermediate biosynthesis; acetyl-CoA biosynthesis; acetyl-CoA from acetate: step 2/2.</text>
</comment>
<name>A0A5B9MIC3_9BACT</name>
<comment type="domain">
    <text evidence="12">The N-terminal region seems to be important for proper quaternary structure. The C-terminal region contains the substrate-binding site.</text>
</comment>
<dbReference type="FunFam" id="3.40.50.10750:FF:000001">
    <property type="entry name" value="Phosphate acetyltransferase"/>
    <property type="match status" value="1"/>
</dbReference>
<evidence type="ECO:0000256" key="5">
    <source>
        <dbReference type="ARBA" id="ARBA00011643"/>
    </source>
</evidence>
<dbReference type="KEGG" id="smam:Mal15_28120"/>